<organism evidence="3 4">
    <name type="scientific">Mucilaginibacter aquariorum</name>
    <dbReference type="NCBI Taxonomy" id="2967225"/>
    <lineage>
        <taxon>Bacteria</taxon>
        <taxon>Pseudomonadati</taxon>
        <taxon>Bacteroidota</taxon>
        <taxon>Sphingobacteriia</taxon>
        <taxon>Sphingobacteriales</taxon>
        <taxon>Sphingobacteriaceae</taxon>
        <taxon>Mucilaginibacter</taxon>
    </lineage>
</organism>
<keyword evidence="3" id="KW-0560">Oxidoreductase</keyword>
<dbReference type="SUPFAM" id="SSF54909">
    <property type="entry name" value="Dimeric alpha+beta barrel"/>
    <property type="match status" value="1"/>
</dbReference>
<dbReference type="InterPro" id="IPR007138">
    <property type="entry name" value="ABM_dom"/>
</dbReference>
<sequence>MINKIKINNKLRCAALTLIASLILQLNVMAKTNQTDTTSHGDQLVLSIKFKVSPENAAKFKTVLTNLFDTISHEKNFVSANLHEAIGKPGEFLVYEIWNDNVQHFLTVQMKSPYAVAFEKTLIEMNVDREPSAYAMFGQWTKK</sequence>
<accession>A0ABT1SXG0</accession>
<dbReference type="InterPro" id="IPR011008">
    <property type="entry name" value="Dimeric_a/b-barrel"/>
</dbReference>
<feature type="chain" id="PRO_5045446302" evidence="1">
    <location>
        <begin position="31"/>
        <end position="143"/>
    </location>
</feature>
<gene>
    <name evidence="3" type="ORF">NPE20_03690</name>
</gene>
<evidence type="ECO:0000259" key="2">
    <source>
        <dbReference type="Pfam" id="PF03992"/>
    </source>
</evidence>
<evidence type="ECO:0000313" key="3">
    <source>
        <dbReference type="EMBL" id="MCQ6957040.1"/>
    </source>
</evidence>
<dbReference type="Gene3D" id="3.30.70.100">
    <property type="match status" value="1"/>
</dbReference>
<evidence type="ECO:0000313" key="4">
    <source>
        <dbReference type="Proteomes" id="UP001204376"/>
    </source>
</evidence>
<keyword evidence="1" id="KW-0732">Signal</keyword>
<dbReference type="GO" id="GO:0004497">
    <property type="term" value="F:monooxygenase activity"/>
    <property type="evidence" value="ECO:0007669"/>
    <property type="project" value="UniProtKB-KW"/>
</dbReference>
<dbReference type="Proteomes" id="UP001204376">
    <property type="component" value="Unassembled WGS sequence"/>
</dbReference>
<comment type="caution">
    <text evidence="3">The sequence shown here is derived from an EMBL/GenBank/DDBJ whole genome shotgun (WGS) entry which is preliminary data.</text>
</comment>
<evidence type="ECO:0000256" key="1">
    <source>
        <dbReference type="SAM" id="SignalP"/>
    </source>
</evidence>
<keyword evidence="3" id="KW-0503">Monooxygenase</keyword>
<protein>
    <submittedName>
        <fullName evidence="3">Antibiotic biosynthesis monooxygenase</fullName>
    </submittedName>
</protein>
<dbReference type="EMBL" id="JANHOH010000001">
    <property type="protein sequence ID" value="MCQ6957040.1"/>
    <property type="molecule type" value="Genomic_DNA"/>
</dbReference>
<proteinExistence type="predicted"/>
<dbReference type="Pfam" id="PF03992">
    <property type="entry name" value="ABM"/>
    <property type="match status" value="1"/>
</dbReference>
<dbReference type="RefSeq" id="WP_256537250.1">
    <property type="nucleotide sequence ID" value="NZ_JANHOH010000001.1"/>
</dbReference>
<feature type="signal peptide" evidence="1">
    <location>
        <begin position="1"/>
        <end position="30"/>
    </location>
</feature>
<feature type="domain" description="ABM" evidence="2">
    <location>
        <begin position="46"/>
        <end position="100"/>
    </location>
</feature>
<reference evidence="3 4" key="1">
    <citation type="submission" date="2022-07" db="EMBL/GenBank/DDBJ databases">
        <title>Mucilaginibacter sp. JC4.</title>
        <authorList>
            <person name="Le V."/>
            <person name="Ko S.-R."/>
            <person name="Ahn C.-Y."/>
            <person name="Oh H.-M."/>
        </authorList>
    </citation>
    <scope>NUCLEOTIDE SEQUENCE [LARGE SCALE GENOMIC DNA]</scope>
    <source>
        <strain evidence="3 4">JC4</strain>
    </source>
</reference>
<keyword evidence="4" id="KW-1185">Reference proteome</keyword>
<name>A0ABT1SXG0_9SPHI</name>